<protein>
    <recommendedName>
        <fullName evidence="2">DUF7804 domain-containing protein</fullName>
    </recommendedName>
</protein>
<feature type="compositionally biased region" description="Polar residues" evidence="1">
    <location>
        <begin position="47"/>
        <end position="57"/>
    </location>
</feature>
<name>A0A6A3C025_HIBSY</name>
<dbReference type="AlphaFoldDB" id="A0A6A3C025"/>
<keyword evidence="4" id="KW-1185">Reference proteome</keyword>
<dbReference type="PANTHER" id="PTHR35127:SF1">
    <property type="entry name" value="GENOME ASSEMBLY, CHROMOSOME: A10"/>
    <property type="match status" value="1"/>
</dbReference>
<dbReference type="InterPro" id="IPR056706">
    <property type="entry name" value="DUF7804"/>
</dbReference>
<feature type="domain" description="DUF7804" evidence="2">
    <location>
        <begin position="81"/>
        <end position="159"/>
    </location>
</feature>
<dbReference type="OrthoDB" id="2013011at2759"/>
<proteinExistence type="predicted"/>
<evidence type="ECO:0000259" key="2">
    <source>
        <dbReference type="Pfam" id="PF25089"/>
    </source>
</evidence>
<dbReference type="EMBL" id="VEPZ02000616">
    <property type="protein sequence ID" value="KAE8721597.1"/>
    <property type="molecule type" value="Genomic_DNA"/>
</dbReference>
<dbReference type="Proteomes" id="UP000436088">
    <property type="component" value="Unassembled WGS sequence"/>
</dbReference>
<sequence>MQAASGVCCGGDAYLKRHDSFNLFNFHKPNVRPRRFMFSNPQPPSNSKPIKSKMQPSESSSMIISLQPLAKQEKKKRNDLLYEKIDEWMRVSVAEIVKKLPESPLLVHVFLDVKNNTTETRTEKAEEDKWALVKQKWENGESPMPDGLIFVEQIEQHEEVSGSSVWGIVVQGIGAASPLCYLLKTSRVDSGLGSRCTHFCLVRVKSFKETAFSQLHRCWL</sequence>
<organism evidence="3 4">
    <name type="scientific">Hibiscus syriacus</name>
    <name type="common">Rose of Sharon</name>
    <dbReference type="NCBI Taxonomy" id="106335"/>
    <lineage>
        <taxon>Eukaryota</taxon>
        <taxon>Viridiplantae</taxon>
        <taxon>Streptophyta</taxon>
        <taxon>Embryophyta</taxon>
        <taxon>Tracheophyta</taxon>
        <taxon>Spermatophyta</taxon>
        <taxon>Magnoliopsida</taxon>
        <taxon>eudicotyledons</taxon>
        <taxon>Gunneridae</taxon>
        <taxon>Pentapetalae</taxon>
        <taxon>rosids</taxon>
        <taxon>malvids</taxon>
        <taxon>Malvales</taxon>
        <taxon>Malvaceae</taxon>
        <taxon>Malvoideae</taxon>
        <taxon>Hibiscus</taxon>
    </lineage>
</organism>
<evidence type="ECO:0000256" key="1">
    <source>
        <dbReference type="SAM" id="MobiDB-lite"/>
    </source>
</evidence>
<dbReference type="PANTHER" id="PTHR35127">
    <property type="entry name" value="OS03G0736900 PROTEIN"/>
    <property type="match status" value="1"/>
</dbReference>
<gene>
    <name evidence="3" type="ORF">F3Y22_tig00015498pilonHSYRG00117</name>
</gene>
<evidence type="ECO:0000313" key="3">
    <source>
        <dbReference type="EMBL" id="KAE8721597.1"/>
    </source>
</evidence>
<feature type="region of interest" description="Disordered" evidence="1">
    <location>
        <begin position="37"/>
        <end position="57"/>
    </location>
</feature>
<dbReference type="Pfam" id="PF25089">
    <property type="entry name" value="DUF7804"/>
    <property type="match status" value="1"/>
</dbReference>
<evidence type="ECO:0000313" key="4">
    <source>
        <dbReference type="Proteomes" id="UP000436088"/>
    </source>
</evidence>
<accession>A0A6A3C025</accession>
<reference evidence="3" key="1">
    <citation type="submission" date="2019-09" db="EMBL/GenBank/DDBJ databases">
        <title>Draft genome information of white flower Hibiscus syriacus.</title>
        <authorList>
            <person name="Kim Y.-M."/>
        </authorList>
    </citation>
    <scope>NUCLEOTIDE SEQUENCE [LARGE SCALE GENOMIC DNA]</scope>
    <source>
        <strain evidence="3">YM2019G1</strain>
    </source>
</reference>
<comment type="caution">
    <text evidence="3">The sequence shown here is derived from an EMBL/GenBank/DDBJ whole genome shotgun (WGS) entry which is preliminary data.</text>
</comment>